<dbReference type="NCBIfam" id="TIGR00377">
    <property type="entry name" value="ant_ant_sig"/>
    <property type="match status" value="1"/>
</dbReference>
<evidence type="ECO:0000259" key="3">
    <source>
        <dbReference type="PROSITE" id="PS50801"/>
    </source>
</evidence>
<dbReference type="PANTHER" id="PTHR33495:SF2">
    <property type="entry name" value="ANTI-SIGMA FACTOR ANTAGONIST TM_1081-RELATED"/>
    <property type="match status" value="1"/>
</dbReference>
<accession>A0ABN3V5W3</accession>
<feature type="domain" description="STAS" evidence="3">
    <location>
        <begin position="54"/>
        <end position="161"/>
    </location>
</feature>
<dbReference type="InterPro" id="IPR002645">
    <property type="entry name" value="STAS_dom"/>
</dbReference>
<dbReference type="PROSITE" id="PS50801">
    <property type="entry name" value="STAS"/>
    <property type="match status" value="1"/>
</dbReference>
<keyword evidence="5" id="KW-1185">Reference proteome</keyword>
<dbReference type="PANTHER" id="PTHR33495">
    <property type="entry name" value="ANTI-SIGMA FACTOR ANTAGONIST TM_1081-RELATED-RELATED"/>
    <property type="match status" value="1"/>
</dbReference>
<dbReference type="Proteomes" id="UP001500893">
    <property type="component" value="Unassembled WGS sequence"/>
</dbReference>
<evidence type="ECO:0000256" key="2">
    <source>
        <dbReference type="RuleBase" id="RU003749"/>
    </source>
</evidence>
<protein>
    <recommendedName>
        <fullName evidence="2">Anti-sigma factor antagonist</fullName>
    </recommendedName>
</protein>
<reference evidence="4 5" key="1">
    <citation type="journal article" date="2019" name="Int. J. Syst. Evol. Microbiol.">
        <title>The Global Catalogue of Microorganisms (GCM) 10K type strain sequencing project: providing services to taxonomists for standard genome sequencing and annotation.</title>
        <authorList>
            <consortium name="The Broad Institute Genomics Platform"/>
            <consortium name="The Broad Institute Genome Sequencing Center for Infectious Disease"/>
            <person name="Wu L."/>
            <person name="Ma J."/>
        </authorList>
    </citation>
    <scope>NUCLEOTIDE SEQUENCE [LARGE SCALE GENOMIC DNA]</scope>
    <source>
        <strain evidence="4 5">JCM 11574</strain>
    </source>
</reference>
<sequence length="161" mass="16209">MPRGSGSSLPYRIVGAIRGSLPVGEGQGPASVDEGRVGVADSAGMIDEAEPGRLSVTRATVDGVTVVTVTGEVDHHTSGVLRDALAPADPVPAGRTVADLSGVPFMDSSGINALIAGHQAHGPAGWLRLAGVQRSVLRTLEIVGLTPLLACYPSVGDALEG</sequence>
<dbReference type="Pfam" id="PF01740">
    <property type="entry name" value="STAS"/>
    <property type="match status" value="1"/>
</dbReference>
<comment type="similarity">
    <text evidence="1 2">Belongs to the anti-sigma-factor antagonist family.</text>
</comment>
<dbReference type="EMBL" id="BAAAVM010000136">
    <property type="protein sequence ID" value="GAA2779107.1"/>
    <property type="molecule type" value="Genomic_DNA"/>
</dbReference>
<name>A0ABN3V5W3_9ACTN</name>
<dbReference type="CDD" id="cd07043">
    <property type="entry name" value="STAS_anti-anti-sigma_factors"/>
    <property type="match status" value="1"/>
</dbReference>
<evidence type="ECO:0000313" key="4">
    <source>
        <dbReference type="EMBL" id="GAA2779107.1"/>
    </source>
</evidence>
<proteinExistence type="inferred from homology"/>
<evidence type="ECO:0000256" key="1">
    <source>
        <dbReference type="ARBA" id="ARBA00009013"/>
    </source>
</evidence>
<dbReference type="InterPro" id="IPR036513">
    <property type="entry name" value="STAS_dom_sf"/>
</dbReference>
<organism evidence="4 5">
    <name type="scientific">Streptomyces rameus</name>
    <dbReference type="NCBI Taxonomy" id="68261"/>
    <lineage>
        <taxon>Bacteria</taxon>
        <taxon>Bacillati</taxon>
        <taxon>Actinomycetota</taxon>
        <taxon>Actinomycetes</taxon>
        <taxon>Kitasatosporales</taxon>
        <taxon>Streptomycetaceae</taxon>
        <taxon>Streptomyces</taxon>
    </lineage>
</organism>
<evidence type="ECO:0000313" key="5">
    <source>
        <dbReference type="Proteomes" id="UP001500893"/>
    </source>
</evidence>
<dbReference type="SUPFAM" id="SSF52091">
    <property type="entry name" value="SpoIIaa-like"/>
    <property type="match status" value="1"/>
</dbReference>
<gene>
    <name evidence="4" type="ORF">GCM10010521_67650</name>
</gene>
<comment type="caution">
    <text evidence="4">The sequence shown here is derived from an EMBL/GenBank/DDBJ whole genome shotgun (WGS) entry which is preliminary data.</text>
</comment>
<dbReference type="InterPro" id="IPR003658">
    <property type="entry name" value="Anti-sigma_ant"/>
</dbReference>
<dbReference type="Gene3D" id="3.30.750.24">
    <property type="entry name" value="STAS domain"/>
    <property type="match status" value="1"/>
</dbReference>